<comment type="caution">
    <text evidence="1">The sequence shown here is derived from an EMBL/GenBank/DDBJ whole genome shotgun (WGS) entry which is preliminary data.</text>
</comment>
<evidence type="ECO:0000313" key="2">
    <source>
        <dbReference type="Proteomes" id="UP000600365"/>
    </source>
</evidence>
<accession>A0A917Y3N1</accession>
<dbReference type="AlphaFoldDB" id="A0A917Y3N1"/>
<dbReference type="Proteomes" id="UP000600365">
    <property type="component" value="Unassembled WGS sequence"/>
</dbReference>
<reference evidence="1 2" key="1">
    <citation type="journal article" date="2014" name="Int. J. Syst. Evol. Microbiol.">
        <title>Complete genome sequence of Corynebacterium casei LMG S-19264T (=DSM 44701T), isolated from a smear-ripened cheese.</title>
        <authorList>
            <consortium name="US DOE Joint Genome Institute (JGI-PGF)"/>
            <person name="Walter F."/>
            <person name="Albersmeier A."/>
            <person name="Kalinowski J."/>
            <person name="Ruckert C."/>
        </authorList>
    </citation>
    <scope>NUCLEOTIDE SEQUENCE [LARGE SCALE GENOMIC DNA]</scope>
    <source>
        <strain evidence="1 2">CGMCC 4.7111</strain>
    </source>
</reference>
<protein>
    <submittedName>
        <fullName evidence="1">Uncharacterized protein</fullName>
    </submittedName>
</protein>
<proteinExistence type="predicted"/>
<sequence>MEDVGVGADPSSLHEPLVNGGGDVSPCGVDAASEVGCVVAAGLRGAVGAFLGVVGTLEDVAADAG</sequence>
<evidence type="ECO:0000313" key="1">
    <source>
        <dbReference type="EMBL" id="GGN63881.1"/>
    </source>
</evidence>
<keyword evidence="2" id="KW-1185">Reference proteome</keyword>
<name>A0A917Y3N1_9ACTN</name>
<dbReference type="EMBL" id="BMMM01000005">
    <property type="protein sequence ID" value="GGN63881.1"/>
    <property type="molecule type" value="Genomic_DNA"/>
</dbReference>
<organism evidence="1 2">
    <name type="scientific">Streptomyces albiflavescens</name>
    <dbReference type="NCBI Taxonomy" id="1623582"/>
    <lineage>
        <taxon>Bacteria</taxon>
        <taxon>Bacillati</taxon>
        <taxon>Actinomycetota</taxon>
        <taxon>Actinomycetes</taxon>
        <taxon>Kitasatosporales</taxon>
        <taxon>Streptomycetaceae</taxon>
        <taxon>Streptomyces</taxon>
    </lineage>
</organism>
<gene>
    <name evidence="1" type="ORF">GCM10011579_032690</name>
</gene>